<name>A0A1L3ZVC7_9SPHN</name>
<dbReference type="Proteomes" id="UP000182063">
    <property type="component" value="Chromosome"/>
</dbReference>
<reference evidence="2" key="1">
    <citation type="submission" date="2016-11" db="EMBL/GenBank/DDBJ databases">
        <title>Complete Genome Sequence of alachlor-degrading Sphingomonas sp. strain JJ-A5.</title>
        <authorList>
            <person name="Lee H."/>
            <person name="Ka J.-O."/>
        </authorList>
    </citation>
    <scope>NUCLEOTIDE SEQUENCE [LARGE SCALE GENOMIC DNA]</scope>
    <source>
        <strain evidence="2">JJ-A5</strain>
    </source>
</reference>
<sequence length="62" mass="7106">MSNAQHAPYTVELAIHYNGRFAGWQEFGPFADKREAWAFIQSHGFTEAQKDDEWMAYPAGRA</sequence>
<evidence type="ECO:0000313" key="2">
    <source>
        <dbReference type="Proteomes" id="UP000182063"/>
    </source>
</evidence>
<accession>A0A1L3ZVC7</accession>
<organism evidence="1 2">
    <name type="scientific">Tardibacter chloracetimidivorans</name>
    <dbReference type="NCBI Taxonomy" id="1921510"/>
    <lineage>
        <taxon>Bacteria</taxon>
        <taxon>Pseudomonadati</taxon>
        <taxon>Pseudomonadota</taxon>
        <taxon>Alphaproteobacteria</taxon>
        <taxon>Sphingomonadales</taxon>
        <taxon>Sphingomonadaceae</taxon>
        <taxon>Tardibacter</taxon>
    </lineage>
</organism>
<dbReference type="KEGG" id="sphj:BSL82_09675"/>
<dbReference type="STRING" id="1921510.BSL82_09675"/>
<evidence type="ECO:0000313" key="1">
    <source>
        <dbReference type="EMBL" id="API59550.1"/>
    </source>
</evidence>
<protein>
    <recommendedName>
        <fullName evidence="3">SPOR domain-containing protein</fullName>
    </recommendedName>
</protein>
<dbReference type="AlphaFoldDB" id="A0A1L3ZVC7"/>
<dbReference type="EMBL" id="CP018221">
    <property type="protein sequence ID" value="API59550.1"/>
    <property type="molecule type" value="Genomic_DNA"/>
</dbReference>
<dbReference type="RefSeq" id="WP_072597183.1">
    <property type="nucleotide sequence ID" value="NZ_CP018221.1"/>
</dbReference>
<proteinExistence type="predicted"/>
<keyword evidence="2" id="KW-1185">Reference proteome</keyword>
<gene>
    <name evidence="1" type="ORF">BSL82_09675</name>
</gene>
<evidence type="ECO:0008006" key="3">
    <source>
        <dbReference type="Google" id="ProtNLM"/>
    </source>
</evidence>